<proteinExistence type="predicted"/>
<evidence type="ECO:0000256" key="1">
    <source>
        <dbReference type="SAM" id="MobiDB-lite"/>
    </source>
</evidence>
<dbReference type="AlphaFoldDB" id="A0A916RZC3"/>
<gene>
    <name evidence="3" type="ORF">GCM10011507_27140</name>
</gene>
<keyword evidence="4" id="KW-1185">Reference proteome</keyword>
<evidence type="ECO:0000313" key="3">
    <source>
        <dbReference type="EMBL" id="GGA74320.1"/>
    </source>
</evidence>
<dbReference type="RefSeq" id="WP_188760068.1">
    <property type="nucleotide sequence ID" value="NZ_BMJB01000002.1"/>
</dbReference>
<name>A0A916RZC3_9BACT</name>
<feature type="region of interest" description="Disordered" evidence="1">
    <location>
        <begin position="25"/>
        <end position="44"/>
    </location>
</feature>
<dbReference type="Proteomes" id="UP000648801">
    <property type="component" value="Unassembled WGS sequence"/>
</dbReference>
<sequence>MRWMLSLALPLSTLAWAQTTPPAPAQASSSSISSQLPDAPSAVNSGQEDVVVVAEESFKKTGDGAHSCGIFSSMKVVYFDPRRVNQIPKPCSELVYPYQRFLNTNVAIPMTWQQKGYLALHDLSDPSNLGTIAGISAITIGIDSHTAYGPGWKGYGKIVGVSLAQDATGQFFGVFAIPALVRQDPRYYRMPHASIPRRILYSISRTVISRNDAGDPIPNYASLLTYGINSEISNLYVPGIHPNAESTLARTLTGIATDPANNLLTEFLPDVATRIHIRIIFVQRILNNVAAPDAGS</sequence>
<keyword evidence="2" id="KW-0732">Signal</keyword>
<feature type="chain" id="PRO_5037782985" evidence="2">
    <location>
        <begin position="18"/>
        <end position="296"/>
    </location>
</feature>
<evidence type="ECO:0000256" key="2">
    <source>
        <dbReference type="SAM" id="SignalP"/>
    </source>
</evidence>
<accession>A0A916RZC3</accession>
<reference evidence="3" key="2">
    <citation type="submission" date="2020-09" db="EMBL/GenBank/DDBJ databases">
        <authorList>
            <person name="Sun Q."/>
            <person name="Zhou Y."/>
        </authorList>
    </citation>
    <scope>NUCLEOTIDE SEQUENCE</scope>
    <source>
        <strain evidence="3">CGMCC 1.15447</strain>
    </source>
</reference>
<comment type="caution">
    <text evidence="3">The sequence shown here is derived from an EMBL/GenBank/DDBJ whole genome shotgun (WGS) entry which is preliminary data.</text>
</comment>
<organism evidence="3 4">
    <name type="scientific">Edaphobacter acidisoli</name>
    <dbReference type="NCBI Taxonomy" id="2040573"/>
    <lineage>
        <taxon>Bacteria</taxon>
        <taxon>Pseudomonadati</taxon>
        <taxon>Acidobacteriota</taxon>
        <taxon>Terriglobia</taxon>
        <taxon>Terriglobales</taxon>
        <taxon>Acidobacteriaceae</taxon>
        <taxon>Edaphobacter</taxon>
    </lineage>
</organism>
<feature type="signal peptide" evidence="2">
    <location>
        <begin position="1"/>
        <end position="17"/>
    </location>
</feature>
<dbReference type="EMBL" id="BMJB01000002">
    <property type="protein sequence ID" value="GGA74320.1"/>
    <property type="molecule type" value="Genomic_DNA"/>
</dbReference>
<feature type="compositionally biased region" description="Low complexity" evidence="1">
    <location>
        <begin position="25"/>
        <end position="41"/>
    </location>
</feature>
<evidence type="ECO:0000313" key="4">
    <source>
        <dbReference type="Proteomes" id="UP000648801"/>
    </source>
</evidence>
<protein>
    <submittedName>
        <fullName evidence="3">Uncharacterized protein</fullName>
    </submittedName>
</protein>
<reference evidence="3" key="1">
    <citation type="journal article" date="2014" name="Int. J. Syst. Evol. Microbiol.">
        <title>Complete genome sequence of Corynebacterium casei LMG S-19264T (=DSM 44701T), isolated from a smear-ripened cheese.</title>
        <authorList>
            <consortium name="US DOE Joint Genome Institute (JGI-PGF)"/>
            <person name="Walter F."/>
            <person name="Albersmeier A."/>
            <person name="Kalinowski J."/>
            <person name="Ruckert C."/>
        </authorList>
    </citation>
    <scope>NUCLEOTIDE SEQUENCE</scope>
    <source>
        <strain evidence="3">CGMCC 1.15447</strain>
    </source>
</reference>